<dbReference type="EMBL" id="LVWE01000005">
    <property type="protein sequence ID" value="OAD46010.1"/>
    <property type="molecule type" value="Genomic_DNA"/>
</dbReference>
<organism evidence="1 2">
    <name type="scientific">Polaribacter atrinae</name>
    <dbReference type="NCBI Taxonomy" id="1333662"/>
    <lineage>
        <taxon>Bacteria</taxon>
        <taxon>Pseudomonadati</taxon>
        <taxon>Bacteroidota</taxon>
        <taxon>Flavobacteriia</taxon>
        <taxon>Flavobacteriales</taxon>
        <taxon>Flavobacteriaceae</taxon>
    </lineage>
</organism>
<sequence length="401" mass="47494">MKKNKEKSEQNKLLSKGNYGTFYKPIINRIGLESAVILNFLVYKYDYFINDKKEHKIMEGNKAFYITYKDIEEATGVKESKLGRKGNSNPLEILEKEGLIKRKTIQVTQLKKVYYTVIFDEVNKAYDKALEEQKVRRKERKRIKNEKVKLMLNKRNESIDSLLENAKIKPKKVKITNDSLILKNDSTQTVESSVSKVQKLHITKNKKTKNKKIKKKDTNLKNTDENTFSDEEINQMLNPQISRSDIFFSNEDEEELPDPQLLYDIIFKTRTGLLTSADFFNKIVTIFLKEEFKGYKMSVEDEVLIYESIINNPLFELENEDIEDRDETIEHLKTQNLTKQEITEEIDFDEEKYEHLYSRLWEKIMSNYLKIKENKLKPRFGNIFVGVKEMSENYAPFIERY</sequence>
<dbReference type="Proteomes" id="UP000076923">
    <property type="component" value="Unassembled WGS sequence"/>
</dbReference>
<dbReference type="STRING" id="1333662.LPB303_03585"/>
<keyword evidence="2" id="KW-1185">Reference proteome</keyword>
<name>A0A176TDR4_9FLAO</name>
<comment type="caution">
    <text evidence="1">The sequence shown here is derived from an EMBL/GenBank/DDBJ whole genome shotgun (WGS) entry which is preliminary data.</text>
</comment>
<evidence type="ECO:0000313" key="1">
    <source>
        <dbReference type="EMBL" id="OAD46010.1"/>
    </source>
</evidence>
<protein>
    <submittedName>
        <fullName evidence="1">Uncharacterized protein</fullName>
    </submittedName>
</protein>
<dbReference type="AlphaFoldDB" id="A0A176TDR4"/>
<proteinExistence type="predicted"/>
<evidence type="ECO:0000313" key="2">
    <source>
        <dbReference type="Proteomes" id="UP000076923"/>
    </source>
</evidence>
<gene>
    <name evidence="1" type="ORF">LPB303_03585</name>
</gene>
<dbReference type="RefSeq" id="WP_068448204.1">
    <property type="nucleotide sequence ID" value="NZ_CP150660.1"/>
</dbReference>
<reference evidence="1 2" key="1">
    <citation type="submission" date="2016-02" db="EMBL/GenBank/DDBJ databases">
        <title>Draft genome sequence of Polaribacter atrinae KACC17473.</title>
        <authorList>
            <person name="Shin S.-K."/>
            <person name="Yi H."/>
        </authorList>
    </citation>
    <scope>NUCLEOTIDE SEQUENCE [LARGE SCALE GENOMIC DNA]</scope>
    <source>
        <strain evidence="1 2">KACC 17473</strain>
    </source>
</reference>
<accession>A0A176TDR4</accession>